<protein>
    <submittedName>
        <fullName evidence="1">Uncharacterized protein</fullName>
    </submittedName>
</protein>
<organism evidence="1 2">
    <name type="scientific">Dreissena polymorpha</name>
    <name type="common">Zebra mussel</name>
    <name type="synonym">Mytilus polymorpha</name>
    <dbReference type="NCBI Taxonomy" id="45954"/>
    <lineage>
        <taxon>Eukaryota</taxon>
        <taxon>Metazoa</taxon>
        <taxon>Spiralia</taxon>
        <taxon>Lophotrochozoa</taxon>
        <taxon>Mollusca</taxon>
        <taxon>Bivalvia</taxon>
        <taxon>Autobranchia</taxon>
        <taxon>Heteroconchia</taxon>
        <taxon>Euheterodonta</taxon>
        <taxon>Imparidentia</taxon>
        <taxon>Neoheterodontei</taxon>
        <taxon>Myida</taxon>
        <taxon>Dreissenoidea</taxon>
        <taxon>Dreissenidae</taxon>
        <taxon>Dreissena</taxon>
    </lineage>
</organism>
<reference evidence="1" key="2">
    <citation type="submission" date="2020-11" db="EMBL/GenBank/DDBJ databases">
        <authorList>
            <person name="McCartney M.A."/>
            <person name="Auch B."/>
            <person name="Kono T."/>
            <person name="Mallez S."/>
            <person name="Becker A."/>
            <person name="Gohl D.M."/>
            <person name="Silverstein K.A.T."/>
            <person name="Koren S."/>
            <person name="Bechman K.B."/>
            <person name="Herman A."/>
            <person name="Abrahante J.E."/>
            <person name="Garbe J."/>
        </authorList>
    </citation>
    <scope>NUCLEOTIDE SEQUENCE</scope>
    <source>
        <strain evidence="1">Duluth1</strain>
        <tissue evidence="1">Whole animal</tissue>
    </source>
</reference>
<name>A0A9D4C514_DREPO</name>
<dbReference type="Proteomes" id="UP000828390">
    <property type="component" value="Unassembled WGS sequence"/>
</dbReference>
<keyword evidence="2" id="KW-1185">Reference proteome</keyword>
<gene>
    <name evidence="1" type="ORF">DPMN_060124</name>
</gene>
<evidence type="ECO:0000313" key="1">
    <source>
        <dbReference type="EMBL" id="KAH3717340.1"/>
    </source>
</evidence>
<reference evidence="1" key="1">
    <citation type="journal article" date="2019" name="bioRxiv">
        <title>The Genome of the Zebra Mussel, Dreissena polymorpha: A Resource for Invasive Species Research.</title>
        <authorList>
            <person name="McCartney M.A."/>
            <person name="Auch B."/>
            <person name="Kono T."/>
            <person name="Mallez S."/>
            <person name="Zhang Y."/>
            <person name="Obille A."/>
            <person name="Becker A."/>
            <person name="Abrahante J.E."/>
            <person name="Garbe J."/>
            <person name="Badalamenti J.P."/>
            <person name="Herman A."/>
            <person name="Mangelson H."/>
            <person name="Liachko I."/>
            <person name="Sullivan S."/>
            <person name="Sone E.D."/>
            <person name="Koren S."/>
            <person name="Silverstein K.A.T."/>
            <person name="Beckman K.B."/>
            <person name="Gohl D.M."/>
        </authorList>
    </citation>
    <scope>NUCLEOTIDE SEQUENCE</scope>
    <source>
        <strain evidence="1">Duluth1</strain>
        <tissue evidence="1">Whole animal</tissue>
    </source>
</reference>
<sequence length="68" mass="8006">MQSSLIYRHVDASPKEKNPGEYVLRLQEKMVKAHEVTRKHIGKMAQRSNKINDAKPSFHRYQISDVVW</sequence>
<dbReference type="AlphaFoldDB" id="A0A9D4C514"/>
<proteinExistence type="predicted"/>
<comment type="caution">
    <text evidence="1">The sequence shown here is derived from an EMBL/GenBank/DDBJ whole genome shotgun (WGS) entry which is preliminary data.</text>
</comment>
<dbReference type="EMBL" id="JAIWYP010000013">
    <property type="protein sequence ID" value="KAH3717340.1"/>
    <property type="molecule type" value="Genomic_DNA"/>
</dbReference>
<accession>A0A9D4C514</accession>
<evidence type="ECO:0000313" key="2">
    <source>
        <dbReference type="Proteomes" id="UP000828390"/>
    </source>
</evidence>